<dbReference type="EMBL" id="JAAIUW010000004">
    <property type="protein sequence ID" value="KAF7835350.1"/>
    <property type="molecule type" value="Genomic_DNA"/>
</dbReference>
<protein>
    <submittedName>
        <fullName evidence="1">Uncharacterized protein</fullName>
    </submittedName>
</protein>
<proteinExistence type="predicted"/>
<name>A0A835CB94_9FABA</name>
<gene>
    <name evidence="1" type="ORF">G2W53_010209</name>
</gene>
<organism evidence="1 2">
    <name type="scientific">Senna tora</name>
    <dbReference type="NCBI Taxonomy" id="362788"/>
    <lineage>
        <taxon>Eukaryota</taxon>
        <taxon>Viridiplantae</taxon>
        <taxon>Streptophyta</taxon>
        <taxon>Embryophyta</taxon>
        <taxon>Tracheophyta</taxon>
        <taxon>Spermatophyta</taxon>
        <taxon>Magnoliopsida</taxon>
        <taxon>eudicotyledons</taxon>
        <taxon>Gunneridae</taxon>
        <taxon>Pentapetalae</taxon>
        <taxon>rosids</taxon>
        <taxon>fabids</taxon>
        <taxon>Fabales</taxon>
        <taxon>Fabaceae</taxon>
        <taxon>Caesalpinioideae</taxon>
        <taxon>Cassia clade</taxon>
        <taxon>Senna</taxon>
    </lineage>
</organism>
<reference evidence="1" key="1">
    <citation type="submission" date="2020-09" db="EMBL/GenBank/DDBJ databases">
        <title>Genome-Enabled Discovery of Anthraquinone Biosynthesis in Senna tora.</title>
        <authorList>
            <person name="Kang S.-H."/>
            <person name="Pandey R.P."/>
            <person name="Lee C.-M."/>
            <person name="Sim J.-S."/>
            <person name="Jeong J.-T."/>
            <person name="Choi B.-S."/>
            <person name="Jung M."/>
            <person name="Ginzburg D."/>
            <person name="Zhao K."/>
            <person name="Won S.Y."/>
            <person name="Oh T.-J."/>
            <person name="Yu Y."/>
            <person name="Kim N.-H."/>
            <person name="Lee O.R."/>
            <person name="Lee T.-H."/>
            <person name="Bashyal P."/>
            <person name="Kim T.-S."/>
            <person name="Lee W.-H."/>
            <person name="Kawkins C."/>
            <person name="Kim C.-K."/>
            <person name="Kim J.S."/>
            <person name="Ahn B.O."/>
            <person name="Rhee S.Y."/>
            <person name="Sohng J.K."/>
        </authorList>
    </citation>
    <scope>NUCLEOTIDE SEQUENCE</scope>
    <source>
        <tissue evidence="1">Leaf</tissue>
    </source>
</reference>
<dbReference type="Proteomes" id="UP000634136">
    <property type="component" value="Unassembled WGS sequence"/>
</dbReference>
<evidence type="ECO:0000313" key="1">
    <source>
        <dbReference type="EMBL" id="KAF7835350.1"/>
    </source>
</evidence>
<comment type="caution">
    <text evidence="1">The sequence shown here is derived from an EMBL/GenBank/DDBJ whole genome shotgun (WGS) entry which is preliminary data.</text>
</comment>
<evidence type="ECO:0000313" key="2">
    <source>
        <dbReference type="Proteomes" id="UP000634136"/>
    </source>
</evidence>
<dbReference type="AlphaFoldDB" id="A0A835CB94"/>
<accession>A0A835CB94</accession>
<sequence>MGSFSSSCTVGDSGVGMSVLGSSFWEMVSTDRLRGTDFSCSRGTVSSDKSVSFSGGLVDLEVRVELPNEHWVDWFFQIQKLPSVELEHFEASKSFSVEDLKVYLFGWRIVSLSEVSFKMELSVKAIEDLDSC</sequence>
<keyword evidence="2" id="KW-1185">Reference proteome</keyword>